<dbReference type="EMBL" id="CP001964">
    <property type="protein sequence ID" value="ADG73857.1"/>
    <property type="molecule type" value="Genomic_DNA"/>
</dbReference>
<dbReference type="RefSeq" id="WP_013116191.1">
    <property type="nucleotide sequence ID" value="NC_014151.1"/>
</dbReference>
<evidence type="ECO:0000313" key="1">
    <source>
        <dbReference type="EMBL" id="ADG73857.1"/>
    </source>
</evidence>
<name>D5UKN9_CELFN</name>
<evidence type="ECO:0000313" key="2">
    <source>
        <dbReference type="Proteomes" id="UP000000849"/>
    </source>
</evidence>
<dbReference type="HOGENOM" id="CLU_1040891_0_0_11"/>
<protein>
    <submittedName>
        <fullName evidence="1">Uncharacterized protein</fullName>
    </submittedName>
</protein>
<dbReference type="Proteomes" id="UP000000849">
    <property type="component" value="Chromosome"/>
</dbReference>
<dbReference type="AlphaFoldDB" id="D5UKN9"/>
<dbReference type="KEGG" id="cfl:Cfla_0950"/>
<gene>
    <name evidence="1" type="ordered locus">Cfla_0950</name>
</gene>
<keyword evidence="2" id="KW-1185">Reference proteome</keyword>
<proteinExistence type="predicted"/>
<reference evidence="1 2" key="1">
    <citation type="journal article" date="2010" name="Stand. Genomic Sci.">
        <title>Complete genome sequence of Cellulomonas flavigena type strain (134).</title>
        <authorList>
            <person name="Abt B."/>
            <person name="Foster B."/>
            <person name="Lapidus A."/>
            <person name="Clum A."/>
            <person name="Sun H."/>
            <person name="Pukall R."/>
            <person name="Lucas S."/>
            <person name="Glavina Del Rio T."/>
            <person name="Nolan M."/>
            <person name="Tice H."/>
            <person name="Cheng J.F."/>
            <person name="Pitluck S."/>
            <person name="Liolios K."/>
            <person name="Ivanova N."/>
            <person name="Mavromatis K."/>
            <person name="Ovchinnikova G."/>
            <person name="Pati A."/>
            <person name="Goodwin L."/>
            <person name="Chen A."/>
            <person name="Palaniappan K."/>
            <person name="Land M."/>
            <person name="Hauser L."/>
            <person name="Chang Y.J."/>
            <person name="Jeffries C.D."/>
            <person name="Rohde M."/>
            <person name="Goker M."/>
            <person name="Woyke T."/>
            <person name="Bristow J."/>
            <person name="Eisen J.A."/>
            <person name="Markowitz V."/>
            <person name="Hugenholtz P."/>
            <person name="Kyrpides N.C."/>
            <person name="Klenk H.P."/>
        </authorList>
    </citation>
    <scope>NUCLEOTIDE SEQUENCE [LARGE SCALE GENOMIC DNA]</scope>
    <source>
        <strain evidence="2">ATCC 482 / DSM 20109 / BCRC 11376 / JCM 18109 / NBRC 3775 / NCIMB 8073 / NRS 134</strain>
    </source>
</reference>
<organism evidence="1 2">
    <name type="scientific">Cellulomonas flavigena (strain ATCC 482 / DSM 20109 / BCRC 11376 / JCM 18109 / NBRC 3775 / NCIMB 8073 / NRS 134)</name>
    <dbReference type="NCBI Taxonomy" id="446466"/>
    <lineage>
        <taxon>Bacteria</taxon>
        <taxon>Bacillati</taxon>
        <taxon>Actinomycetota</taxon>
        <taxon>Actinomycetes</taxon>
        <taxon>Micrococcales</taxon>
        <taxon>Cellulomonadaceae</taxon>
        <taxon>Cellulomonas</taxon>
    </lineage>
</organism>
<sequence>MTNGVRAISRARLFDLLGTTGGTIDLDSLDTLRGALRELPVRTIAGFHLALERELERLDPAPLCHDDGTGAVGDGLRALQLAVVARGQGEVDRVARRRDPVVVTYPPEYALELAEVAFEVCEEKGEDWPLVDTGDLYDDDGQVEVVSVWFEAQPVPHDACSQRVAELLAVWDGNRAYADAVPACGLRAFRCAGAIYWEDALWGPPGTRWSASQAAGVVETHFTLDVTELPVRDAAAGERYVRDLVDRCARRWGLPDADEVFGPEDAP</sequence>
<accession>D5UKN9</accession>